<evidence type="ECO:0000313" key="3">
    <source>
        <dbReference type="Proteomes" id="UP001202479"/>
    </source>
</evidence>
<organism evidence="2 3">
    <name type="scientific">Candida oxycetoniae</name>
    <dbReference type="NCBI Taxonomy" id="497107"/>
    <lineage>
        <taxon>Eukaryota</taxon>
        <taxon>Fungi</taxon>
        <taxon>Dikarya</taxon>
        <taxon>Ascomycota</taxon>
        <taxon>Saccharomycotina</taxon>
        <taxon>Pichiomycetes</taxon>
        <taxon>Debaryomycetaceae</taxon>
        <taxon>Candida/Lodderomyces clade</taxon>
        <taxon>Candida</taxon>
    </lineage>
</organism>
<dbReference type="RefSeq" id="XP_049181353.1">
    <property type="nucleotide sequence ID" value="XM_049322769.1"/>
</dbReference>
<dbReference type="Proteomes" id="UP001202479">
    <property type="component" value="Unassembled WGS sequence"/>
</dbReference>
<dbReference type="EMBL" id="JAHUZD010000028">
    <property type="protein sequence ID" value="KAI3405608.2"/>
    <property type="molecule type" value="Genomic_DNA"/>
</dbReference>
<sequence length="282" mass="32342">MQDVINNHVKQSINIIDEYKPLKHQNEYKYIDQPISKSFCDNLPGEDPLQSLLQKSREIISKYKIELPHCDSEYQQLPKVNSQYTLYYDSMVYPSSNIKIFQDGTKTTRERNELVEQYLGSPQTKTIMKQSEPVEQYVVSPQVSATNKRVSSHNEESDDSTPKKVQSTPQRKATRLTISPFKETKREMVKQKVEKEVGKEDELACHANNILRMAIDSTMLSSLDSTTLPHLTLNNSDFQDDFDSNDDSICGLRKSQNQRKKDLGSSQTIEINEEDLRAAIDG</sequence>
<dbReference type="AlphaFoldDB" id="A0AAI9SYL7"/>
<evidence type="ECO:0000256" key="1">
    <source>
        <dbReference type="SAM" id="MobiDB-lite"/>
    </source>
</evidence>
<feature type="region of interest" description="Disordered" evidence="1">
    <location>
        <begin position="142"/>
        <end position="176"/>
    </location>
</feature>
<gene>
    <name evidence="2" type="ORF">KGF56_001626</name>
</gene>
<dbReference type="GeneID" id="73379243"/>
<keyword evidence="3" id="KW-1185">Reference proteome</keyword>
<name>A0AAI9SYL7_9ASCO</name>
<proteinExistence type="predicted"/>
<evidence type="ECO:0000313" key="2">
    <source>
        <dbReference type="EMBL" id="KAI3405608.2"/>
    </source>
</evidence>
<accession>A0AAI9SYL7</accession>
<comment type="caution">
    <text evidence="2">The sequence shown here is derived from an EMBL/GenBank/DDBJ whole genome shotgun (WGS) entry which is preliminary data.</text>
</comment>
<protein>
    <submittedName>
        <fullName evidence="2">Uncharacterized protein</fullName>
    </submittedName>
</protein>
<reference evidence="2" key="1">
    <citation type="journal article" date="2022" name="DNA Res.">
        <title>Genome analysis of five recently described species of the CUG-Ser clade uncovers Candida theae as a new hybrid lineage with pathogenic potential in the Candida parapsilosis species complex.</title>
        <authorList>
            <person name="Mixao V."/>
            <person name="Del Olmo V."/>
            <person name="Hegedusova E."/>
            <person name="Saus E."/>
            <person name="Pryszcz L."/>
            <person name="Cillingova A."/>
            <person name="Nosek J."/>
            <person name="Gabaldon T."/>
        </authorList>
    </citation>
    <scope>NUCLEOTIDE SEQUENCE</scope>
    <source>
        <strain evidence="2">CBS 10844</strain>
    </source>
</reference>